<dbReference type="Gene3D" id="3.30.70.1380">
    <property type="entry name" value="Transcriptional regulatory protein pf0864 domain like"/>
    <property type="match status" value="1"/>
</dbReference>
<dbReference type="AlphaFoldDB" id="F5YKZ7"/>
<dbReference type="STRING" id="545694.TREPR_3216"/>
<dbReference type="PANTHER" id="PTHR36566:SF1">
    <property type="entry name" value="PYRIDINIUM-3,5-BISTHIOCARBOXYLIC ACID MONONUCLEOTIDE NICKEL INSERTION PROTEIN"/>
    <property type="match status" value="1"/>
</dbReference>
<proteinExistence type="inferred from homology"/>
<dbReference type="RefSeq" id="WP_015707050.1">
    <property type="nucleotide sequence ID" value="NC_015578.1"/>
</dbReference>
<protein>
    <recommendedName>
        <fullName evidence="2">Putative nickel insertion protein</fullName>
    </recommendedName>
</protein>
<dbReference type="Pfam" id="PF01969">
    <property type="entry name" value="Ni_insertion"/>
    <property type="match status" value="1"/>
</dbReference>
<keyword evidence="1 2" id="KW-0533">Nickel</keyword>
<gene>
    <name evidence="4" type="ordered locus">TREPR_3216</name>
</gene>
<evidence type="ECO:0000256" key="2">
    <source>
        <dbReference type="HAMAP-Rule" id="MF_01074"/>
    </source>
</evidence>
<evidence type="ECO:0000256" key="3">
    <source>
        <dbReference type="SAM" id="MobiDB-lite"/>
    </source>
</evidence>
<feature type="compositionally biased region" description="Basic and acidic residues" evidence="3">
    <location>
        <begin position="75"/>
        <end position="116"/>
    </location>
</feature>
<reference evidence="4 5" key="2">
    <citation type="journal article" date="2011" name="ISME J.">
        <title>RNA-seq reveals cooperative metabolic interactions between two termite-gut spirochete species in co-culture.</title>
        <authorList>
            <person name="Rosenthal A.Z."/>
            <person name="Matson E.G."/>
            <person name="Eldar A."/>
            <person name="Leadbetter J.R."/>
        </authorList>
    </citation>
    <scope>NUCLEOTIDE SEQUENCE [LARGE SCALE GENOMIC DNA]</scope>
    <source>
        <strain evidence="5">ATCC BAA-887 / DSM 12427 / ZAS-2</strain>
    </source>
</reference>
<organism evidence="4 5">
    <name type="scientific">Treponema primitia (strain ATCC BAA-887 / DSM 12427 / ZAS-2)</name>
    <dbReference type="NCBI Taxonomy" id="545694"/>
    <lineage>
        <taxon>Bacteria</taxon>
        <taxon>Pseudomonadati</taxon>
        <taxon>Spirochaetota</taxon>
        <taxon>Spirochaetia</taxon>
        <taxon>Spirochaetales</taxon>
        <taxon>Treponemataceae</taxon>
        <taxon>Treponema</taxon>
    </lineage>
</organism>
<evidence type="ECO:0000256" key="1">
    <source>
        <dbReference type="ARBA" id="ARBA00022596"/>
    </source>
</evidence>
<evidence type="ECO:0000313" key="5">
    <source>
        <dbReference type="Proteomes" id="UP000009223"/>
    </source>
</evidence>
<dbReference type="HOGENOM" id="CLU_028523_2_1_12"/>
<dbReference type="NCBIfam" id="TIGR00299">
    <property type="entry name" value="nickel pincer cofactor biosynthesis protein LarC"/>
    <property type="match status" value="1"/>
</dbReference>
<dbReference type="KEGG" id="tpi:TREPR_3216"/>
<dbReference type="Proteomes" id="UP000009223">
    <property type="component" value="Chromosome"/>
</dbReference>
<reference evidence="5" key="1">
    <citation type="submission" date="2009-12" db="EMBL/GenBank/DDBJ databases">
        <title>Complete sequence of Treponema primitia strain ZAS-2.</title>
        <authorList>
            <person name="Tetu S.G."/>
            <person name="Matson E."/>
            <person name="Ren Q."/>
            <person name="Seshadri R."/>
            <person name="Elbourne L."/>
            <person name="Hassan K.A."/>
            <person name="Durkin A."/>
            <person name="Radune D."/>
            <person name="Mohamoud Y."/>
            <person name="Shay R."/>
            <person name="Jin S."/>
            <person name="Zhang X."/>
            <person name="Lucey K."/>
            <person name="Ballor N.R."/>
            <person name="Ottesen E."/>
            <person name="Rosenthal R."/>
            <person name="Allen A."/>
            <person name="Leadbetter J.R."/>
            <person name="Paulsen I.T."/>
        </authorList>
    </citation>
    <scope>NUCLEOTIDE SEQUENCE [LARGE SCALE GENOMIC DNA]</scope>
    <source>
        <strain evidence="5">ATCC BAA-887 / DSM 12427 / ZAS-2</strain>
    </source>
</reference>
<dbReference type="eggNOG" id="COG1641">
    <property type="taxonomic scope" value="Bacteria"/>
</dbReference>
<dbReference type="GO" id="GO:0016151">
    <property type="term" value="F:nickel cation binding"/>
    <property type="evidence" value="ECO:0007669"/>
    <property type="project" value="UniProtKB-UniRule"/>
</dbReference>
<comment type="similarity">
    <text evidence="2">Belongs to the LarC family.</text>
</comment>
<dbReference type="HAMAP" id="MF_01074">
    <property type="entry name" value="LarC"/>
    <property type="match status" value="1"/>
</dbReference>
<name>F5YKZ7_TREPZ</name>
<dbReference type="EMBL" id="CP001843">
    <property type="protein sequence ID" value="AEF86449.1"/>
    <property type="molecule type" value="Genomic_DNA"/>
</dbReference>
<dbReference type="GO" id="GO:0016829">
    <property type="term" value="F:lyase activity"/>
    <property type="evidence" value="ECO:0007669"/>
    <property type="project" value="UniProtKB-UniRule"/>
</dbReference>
<accession>F5YKZ7</accession>
<keyword evidence="2" id="KW-0456">Lyase</keyword>
<feature type="region of interest" description="Disordered" evidence="3">
    <location>
        <begin position="69"/>
        <end position="137"/>
    </location>
</feature>
<dbReference type="InterPro" id="IPR002822">
    <property type="entry name" value="Ni_insertion"/>
</dbReference>
<keyword evidence="5" id="KW-1185">Reference proteome</keyword>
<evidence type="ECO:0000313" key="4">
    <source>
        <dbReference type="EMBL" id="AEF86449.1"/>
    </source>
</evidence>
<sequence>MKTLHFDCSAGISGDMTLGAFMDLGVDPEALRTELGKLGIEGWELRFERDQRGGISGTHAVVDLGDETPLVQDDAPSHTHDGAQPHTHGDAQSHTHDGTHHHTHNDAHSHTHDDTHTNVPHPTQEHTHGGGGQHSHGRTWKDIRAIIQGSALSEGAKKRALDIFTRIAEAEAQVHGRSVEEVSFHEVGALDSIIDIVGAAICLDLIKPDRVTCGEVELGGGTVRCAHGILPVPAPATVILTRGMPVKTGGFNKEMTTPTGAAILASMVDEFTDVRSFREIKTGYGIGTRKMERPNLLRISLREEDPGKNTITALQNAEAAPWKTEELTLMEANIDDMSGEALGFLMESLFAAGALDVTFTPCVMKKSRPGTIVSVLTGPEKLNPLRETLFRKSTTIGFRETPVRRLSLRREEDQLGPDLGNARRKTVFYGAEKLRSKVEFEDRAALARERNISLEEAERIIKDGFAGK</sequence>
<dbReference type="PANTHER" id="PTHR36566">
    <property type="entry name" value="NICKEL INSERTION PROTEIN-RELATED"/>
    <property type="match status" value="1"/>
</dbReference>